<organism evidence="4 5">
    <name type="scientific">Actinoalloteichus fjordicus</name>
    <dbReference type="NCBI Taxonomy" id="1612552"/>
    <lineage>
        <taxon>Bacteria</taxon>
        <taxon>Bacillati</taxon>
        <taxon>Actinomycetota</taxon>
        <taxon>Actinomycetes</taxon>
        <taxon>Pseudonocardiales</taxon>
        <taxon>Pseudonocardiaceae</taxon>
        <taxon>Actinoalloteichus</taxon>
    </lineage>
</organism>
<gene>
    <name evidence="4" type="ORF">UA74_04185</name>
</gene>
<keyword evidence="2" id="KW-1133">Transmembrane helix</keyword>
<feature type="transmembrane region" description="Helical" evidence="2">
    <location>
        <begin position="112"/>
        <end position="136"/>
    </location>
</feature>
<dbReference type="KEGG" id="acad:UA74_04185"/>
<feature type="compositionally biased region" description="Low complexity" evidence="1">
    <location>
        <begin position="233"/>
        <end position="253"/>
    </location>
</feature>
<dbReference type="InterPro" id="IPR046672">
    <property type="entry name" value="DUF6542"/>
</dbReference>
<keyword evidence="2" id="KW-0812">Transmembrane</keyword>
<feature type="compositionally biased region" description="Basic and acidic residues" evidence="1">
    <location>
        <begin position="329"/>
        <end position="346"/>
    </location>
</feature>
<dbReference type="Proteomes" id="UP000185511">
    <property type="component" value="Chromosome"/>
</dbReference>
<dbReference type="Pfam" id="PF20177">
    <property type="entry name" value="DUF6542"/>
    <property type="match status" value="1"/>
</dbReference>
<feature type="region of interest" description="Disordered" evidence="1">
    <location>
        <begin position="179"/>
        <end position="346"/>
    </location>
</feature>
<feature type="compositionally biased region" description="Basic and acidic residues" evidence="1">
    <location>
        <begin position="303"/>
        <end position="320"/>
    </location>
</feature>
<feature type="transmembrane region" description="Helical" evidence="2">
    <location>
        <begin position="148"/>
        <end position="169"/>
    </location>
</feature>
<evidence type="ECO:0000256" key="1">
    <source>
        <dbReference type="SAM" id="MobiDB-lite"/>
    </source>
</evidence>
<sequence>MVNSPVRPNPYGEQITVDAVSASRDREQLLSADEEPTEIPWAERSAFRDSRGITWWMAILVALGSTLIGTLVDVLFLDGPRLVSQVIYALGCVLAVALVQRQSLFGPIVQPPLILGVSLPLILWLTGSSAGGGMAGMVLNLGLPLIDAFPVMGITTVLTVGIGLARYFLQREPLLDAEDESTPVRKKTADARKRPTRKSRTGADRSDESRREGGARSAGSKSKAEGRPRPSSEARAAGRSASAAGAAPKGARASSDKAGVPRRPSRPARPRDDEPGERPAGEPRSSAPRRTSAAGRPQGSRTARQEPRTGRPARAPREPDQPDAAGGRARPEPRRRQPRRRDDLDD</sequence>
<feature type="transmembrane region" description="Helical" evidence="2">
    <location>
        <begin position="53"/>
        <end position="76"/>
    </location>
</feature>
<evidence type="ECO:0000256" key="2">
    <source>
        <dbReference type="SAM" id="Phobius"/>
    </source>
</evidence>
<evidence type="ECO:0000259" key="3">
    <source>
        <dbReference type="Pfam" id="PF20177"/>
    </source>
</evidence>
<feature type="compositionally biased region" description="Basic and acidic residues" evidence="1">
    <location>
        <begin position="201"/>
        <end position="214"/>
    </location>
</feature>
<evidence type="ECO:0000313" key="5">
    <source>
        <dbReference type="Proteomes" id="UP000185511"/>
    </source>
</evidence>
<evidence type="ECO:0000313" key="4">
    <source>
        <dbReference type="EMBL" id="APU12916.1"/>
    </source>
</evidence>
<reference evidence="5" key="1">
    <citation type="submission" date="2016-06" db="EMBL/GenBank/DDBJ databases">
        <title>Complete genome sequence of Actinoalloteichus fjordicus DSM 46855 (=ADI127-17), type strain of the new species Actinoalloteichus fjordicus.</title>
        <authorList>
            <person name="Ruckert C."/>
            <person name="Nouioui I."/>
            <person name="Willmese J."/>
            <person name="van Wezel G."/>
            <person name="Klenk H.-P."/>
            <person name="Kalinowski J."/>
            <person name="Zotchev S.B."/>
        </authorList>
    </citation>
    <scope>NUCLEOTIDE SEQUENCE [LARGE SCALE GENOMIC DNA]</scope>
    <source>
        <strain evidence="5">ADI127-7</strain>
    </source>
</reference>
<feature type="compositionally biased region" description="Basic and acidic residues" evidence="1">
    <location>
        <begin position="269"/>
        <end position="281"/>
    </location>
</feature>
<dbReference type="AlphaFoldDB" id="A0AAC9L8N2"/>
<name>A0AAC9L8N2_9PSEU</name>
<dbReference type="EMBL" id="CP016076">
    <property type="protein sequence ID" value="APU12916.1"/>
    <property type="molecule type" value="Genomic_DNA"/>
</dbReference>
<feature type="domain" description="DUF6542" evidence="3">
    <location>
        <begin position="52"/>
        <end position="171"/>
    </location>
</feature>
<feature type="compositionally biased region" description="Basic and acidic residues" evidence="1">
    <location>
        <begin position="222"/>
        <end position="232"/>
    </location>
</feature>
<keyword evidence="5" id="KW-1185">Reference proteome</keyword>
<protein>
    <recommendedName>
        <fullName evidence="3">DUF6542 domain-containing protein</fullName>
    </recommendedName>
</protein>
<keyword evidence="2" id="KW-0472">Membrane</keyword>
<proteinExistence type="predicted"/>
<accession>A0AAC9L8N2</accession>
<feature type="transmembrane region" description="Helical" evidence="2">
    <location>
        <begin position="82"/>
        <end position="100"/>
    </location>
</feature>